<accession>A0ACC1YLL2</accession>
<proteinExistence type="predicted"/>
<sequence length="881" mass="102358">MVDALVSFVVERLGDFLIQEAVFLRGVRNEVKSLKKELEWMLCFVKDAEEKQLDDPMIHQWVSDIREVSHDIENVLDNFMLTVQDEGEGENQKRRSGFLAFIDIVGRLCDKEANLYRKSKKKIGLYDIGKEIEDLRKRVADISRRRESYGLQSIDNKSEGKSYDPRCRLKELRRACSFAVEENVVGFEDDFMKLLAKLLDKEHCRSVISIYGMGGLGKTTLARRLYHNNDVKNKFDCCAWVSVSQDYKTEDLLLSIIRSFKMQVLTTPSENTKAEDLERYLYKSLQGKSYLVVVDDVWHKEAWESLKRAFPDNKNGSRVIITTRIKDVAERSDERTYAHNLRFLRPDESWKLFCSKTFRSSDVNKGLENLGRDMVEKCHGLPLAIVVLGGLLSTKKPQEWRIVRDHIWRHLKNDSIHISHLLALSFNNLSYQLKLCFLYLGFFPEDFEINIQNLIRLFVAEGFIEQDTDRSMEEVARDNMDELINRSLVQIEKRCWGRVATCRVHDLLRDLAIEKAKQMNFIHICENSSSSRISSCPRQAVHFPLGWDCDLTNFNSLATSLLLFNQRWDPSIPLTLYLGPLCRSFRLLRVLDFDGIVNNVLFSARRCYDFLPEEIGKFIHLKYLRLRNAHVGGISSFIAKFQRLQTLDISGDMQFIELPREICKLKELRHLIGNFTGTLMIESLSNLQTLKYITDGSWSKINPEKLVNLRELRIEKAEAEEFSFDSIAKLKNLQLLSVNHASFGSLQPLSHCSRLVDLRLTGKIEKLPGDMHEILPNLQCLSLKKSCLKDDPMRTLEKLPNLTVLDLRFNVYCKDKMMCTTEGFHLLETLQLIELRVRWEVEEGAMPMLRSLRISDVYKPRIPERLKSLPPPAEWECDENW</sequence>
<dbReference type="EMBL" id="CM051395">
    <property type="protein sequence ID" value="KAJ4724321.1"/>
    <property type="molecule type" value="Genomic_DNA"/>
</dbReference>
<protein>
    <submittedName>
        <fullName evidence="1">Disease resistance protein</fullName>
    </submittedName>
</protein>
<evidence type="ECO:0000313" key="1">
    <source>
        <dbReference type="EMBL" id="KAJ4724321.1"/>
    </source>
</evidence>
<dbReference type="Proteomes" id="UP001164539">
    <property type="component" value="Chromosome 2"/>
</dbReference>
<name>A0ACC1YLL2_MELAZ</name>
<reference evidence="1 2" key="1">
    <citation type="journal article" date="2023" name="Science">
        <title>Complex scaffold remodeling in plant triterpene biosynthesis.</title>
        <authorList>
            <person name="De La Pena R."/>
            <person name="Hodgson H."/>
            <person name="Liu J.C."/>
            <person name="Stephenson M.J."/>
            <person name="Martin A.C."/>
            <person name="Owen C."/>
            <person name="Harkess A."/>
            <person name="Leebens-Mack J."/>
            <person name="Jimenez L.E."/>
            <person name="Osbourn A."/>
            <person name="Sattely E.S."/>
        </authorList>
    </citation>
    <scope>NUCLEOTIDE SEQUENCE [LARGE SCALE GENOMIC DNA]</scope>
    <source>
        <strain evidence="2">cv. JPN11</strain>
        <tissue evidence="1">Leaf</tissue>
    </source>
</reference>
<comment type="caution">
    <text evidence="1">The sequence shown here is derived from an EMBL/GenBank/DDBJ whole genome shotgun (WGS) entry which is preliminary data.</text>
</comment>
<gene>
    <name evidence="1" type="ORF">OWV82_003324</name>
</gene>
<evidence type="ECO:0000313" key="2">
    <source>
        <dbReference type="Proteomes" id="UP001164539"/>
    </source>
</evidence>
<organism evidence="1 2">
    <name type="scientific">Melia azedarach</name>
    <name type="common">Chinaberry tree</name>
    <dbReference type="NCBI Taxonomy" id="155640"/>
    <lineage>
        <taxon>Eukaryota</taxon>
        <taxon>Viridiplantae</taxon>
        <taxon>Streptophyta</taxon>
        <taxon>Embryophyta</taxon>
        <taxon>Tracheophyta</taxon>
        <taxon>Spermatophyta</taxon>
        <taxon>Magnoliopsida</taxon>
        <taxon>eudicotyledons</taxon>
        <taxon>Gunneridae</taxon>
        <taxon>Pentapetalae</taxon>
        <taxon>rosids</taxon>
        <taxon>malvids</taxon>
        <taxon>Sapindales</taxon>
        <taxon>Meliaceae</taxon>
        <taxon>Melia</taxon>
    </lineage>
</organism>
<keyword evidence="2" id="KW-1185">Reference proteome</keyword>